<sequence>MKKNKTNTLNERILFMNIAFFLTPKNEVICENQDATMKQVMEKMECYGYTAIPIIDREGKYVGTLTEGDLLWKLKNTHNLNFKNIESVKVKDIYRKTTHRSVSITSNIESLISLAVSQNFVPVTDDDGTFIGIIKRSDIINYCFNEMEKRKELEIQQFSMYDEG</sequence>
<evidence type="ECO:0000256" key="1">
    <source>
        <dbReference type="ARBA" id="ARBA00023122"/>
    </source>
</evidence>
<dbReference type="PROSITE" id="PS51371">
    <property type="entry name" value="CBS"/>
    <property type="match status" value="1"/>
</dbReference>
<dbReference type="PANTHER" id="PTHR43080:SF26">
    <property type="entry name" value="REGULATORY PROTEIN"/>
    <property type="match status" value="1"/>
</dbReference>
<evidence type="ECO:0000259" key="3">
    <source>
        <dbReference type="PROSITE" id="PS51371"/>
    </source>
</evidence>
<organism evidence="4 5">
    <name type="scientific">Clostridium beijerinckii</name>
    <name type="common">Clostridium MP</name>
    <dbReference type="NCBI Taxonomy" id="1520"/>
    <lineage>
        <taxon>Bacteria</taxon>
        <taxon>Bacillati</taxon>
        <taxon>Bacillota</taxon>
        <taxon>Clostridia</taxon>
        <taxon>Eubacteriales</taxon>
        <taxon>Clostridiaceae</taxon>
        <taxon>Clostridium</taxon>
    </lineage>
</organism>
<keyword evidence="1 2" id="KW-0129">CBS domain</keyword>
<feature type="domain" description="CBS" evidence="3">
    <location>
        <begin position="22"/>
        <end position="80"/>
    </location>
</feature>
<proteinExistence type="predicted"/>
<dbReference type="PANTHER" id="PTHR43080">
    <property type="entry name" value="CBS DOMAIN-CONTAINING PROTEIN CBSX3, MITOCHONDRIAL"/>
    <property type="match status" value="1"/>
</dbReference>
<dbReference type="Proteomes" id="UP000821656">
    <property type="component" value="Unassembled WGS sequence"/>
</dbReference>
<evidence type="ECO:0000313" key="4">
    <source>
        <dbReference type="EMBL" id="NRV08551.1"/>
    </source>
</evidence>
<reference evidence="4" key="1">
    <citation type="submission" date="2020-05" db="EMBL/GenBank/DDBJ databases">
        <title>Genomic insights into acetone-butanol-ethanol (ABE) fermentation by sequencing solventogenic clostridia strains.</title>
        <authorList>
            <person name="Brown S."/>
        </authorList>
    </citation>
    <scope>NUCLEOTIDE SEQUENCE</scope>
    <source>
        <strain evidence="4">DJ126</strain>
    </source>
</reference>
<name>A0A9Q5CFF3_CLOBE</name>
<evidence type="ECO:0000256" key="2">
    <source>
        <dbReference type="PROSITE-ProRule" id="PRU00703"/>
    </source>
</evidence>
<evidence type="ECO:0000313" key="5">
    <source>
        <dbReference type="Proteomes" id="UP000821656"/>
    </source>
</evidence>
<comment type="caution">
    <text evidence="4">The sequence shown here is derived from an EMBL/GenBank/DDBJ whole genome shotgun (WGS) entry which is preliminary data.</text>
</comment>
<dbReference type="InterPro" id="IPR046342">
    <property type="entry name" value="CBS_dom_sf"/>
</dbReference>
<dbReference type="CDD" id="cd09834">
    <property type="entry name" value="CBS_pair_bac"/>
    <property type="match status" value="1"/>
</dbReference>
<protein>
    <submittedName>
        <fullName evidence="4">Transcriptional regulator</fullName>
    </submittedName>
</protein>
<dbReference type="Gene3D" id="3.10.580.10">
    <property type="entry name" value="CBS-domain"/>
    <property type="match status" value="1"/>
</dbReference>
<dbReference type="EMBL" id="JABSXK010000001">
    <property type="protein sequence ID" value="NRV08551.1"/>
    <property type="molecule type" value="Genomic_DNA"/>
</dbReference>
<dbReference type="AlphaFoldDB" id="A0A9Q5CFF3"/>
<accession>A0A9Q5CFF3</accession>
<dbReference type="Pfam" id="PF00571">
    <property type="entry name" value="CBS"/>
    <property type="match status" value="2"/>
</dbReference>
<dbReference type="InterPro" id="IPR000644">
    <property type="entry name" value="CBS_dom"/>
</dbReference>
<dbReference type="SMART" id="SM00116">
    <property type="entry name" value="CBS"/>
    <property type="match status" value="1"/>
</dbReference>
<dbReference type="InterPro" id="IPR051257">
    <property type="entry name" value="Diverse_CBS-Domain"/>
</dbReference>
<gene>
    <name evidence="4" type="ORF">DFH45_001514</name>
</gene>
<dbReference type="SUPFAM" id="SSF54631">
    <property type="entry name" value="CBS-domain pair"/>
    <property type="match status" value="1"/>
</dbReference>